<evidence type="ECO:0000256" key="1">
    <source>
        <dbReference type="ARBA" id="ARBA00022737"/>
    </source>
</evidence>
<evidence type="ECO:0000259" key="2">
    <source>
        <dbReference type="Pfam" id="PF24883"/>
    </source>
</evidence>
<dbReference type="Proteomes" id="UP000218334">
    <property type="component" value="Unassembled WGS sequence"/>
</dbReference>
<keyword evidence="1" id="KW-0677">Repeat</keyword>
<evidence type="ECO:0000313" key="4">
    <source>
        <dbReference type="Proteomes" id="UP000218334"/>
    </source>
</evidence>
<dbReference type="EMBL" id="KZ293441">
    <property type="protein sequence ID" value="PBK66370.1"/>
    <property type="molecule type" value="Genomic_DNA"/>
</dbReference>
<protein>
    <recommendedName>
        <fullName evidence="2">Nephrocystin 3-like N-terminal domain-containing protein</fullName>
    </recommendedName>
</protein>
<dbReference type="InterPro" id="IPR056884">
    <property type="entry name" value="NPHP3-like_N"/>
</dbReference>
<accession>A0A2H3B9L1</accession>
<sequence length="885" mass="98568">MYSAPTVSVSNNATPPSVICTLKTYRINDITEAVGDSVNATNKPQTPPEAAEEVPQFLEVIKTMMDAVSEVHPIAQVAWTILSFGLNAYIKQADTDKHVSNLYDTMKSTYEQASNEGALRKRAMLKETYNSMFDKTFECCVFIQSYTKKGFFGRLFTRNVSDRAKEFQEAFEVFRKNLGEAIGKDTNIVVRGTQMSDILKKLHPYEHLLPPKGSCMTGTRVETIKSIKSWIEQCSGDMMWCNGLAGTGKSSLAGTLHKDLALSPGAQGRSHLGAFIRYDRTERSSDMPVAGLIPTIAHTLGEIDGRIGEAISQVVQSFPHVSALPAELQFNKLLREPLKTVQELVNDGPLVVIIDGLDECSDISAEILDVLSRGFGEDLPFMRLIVFSRSTELFTQAFDKKATVYPCHLNTNSRHVIRDVAYFIDIKLAEIFVHLDDEGAFRTYCGEQRAADELAERANGLFVWADVVCRLLSVEPCRDTLDDLLRAETSTDALKALSILYSTALAAASGKKTNIQAVLGAIIVAQTPPGLKLDDLTALVLTPGGLPAKAILKKLGAVVHFSDAEEGGFLRLIHKSFDDFLRNPLHCQGSWLIKVEDHKRKLAERCLSSLTTFLKSWLPNTDVPTIPPDILNYAVVGPLWHIEQFRNTDVANLCIIFEEHLDKWLEVAVGAGKHKHLLRQITRLPRWVRSLAGIDNSFRLIVYRAHQRVEFDLVPRIRLAQPIAARVLCYNILPCSSDLLWDATRFSVSADSRTLSITIDDNVTSWDINETNETHVLEERPLEPISSFFNLEESLPAMKDPCYHVLGYLVARQSTVMDYPSMVDPRANWETINRHSDSPLAAQGQPASSLISVRNQASHPQHYLFKGLKHCNLLLYATGIIVIDT</sequence>
<reference evidence="4" key="1">
    <citation type="journal article" date="2017" name="Nat. Ecol. Evol.">
        <title>Genome expansion and lineage-specific genetic innovations in the forest pathogenic fungi Armillaria.</title>
        <authorList>
            <person name="Sipos G."/>
            <person name="Prasanna A.N."/>
            <person name="Walter M.C."/>
            <person name="O'Connor E."/>
            <person name="Balint B."/>
            <person name="Krizsan K."/>
            <person name="Kiss B."/>
            <person name="Hess J."/>
            <person name="Varga T."/>
            <person name="Slot J."/>
            <person name="Riley R."/>
            <person name="Boka B."/>
            <person name="Rigling D."/>
            <person name="Barry K."/>
            <person name="Lee J."/>
            <person name="Mihaltcheva S."/>
            <person name="LaButti K."/>
            <person name="Lipzen A."/>
            <person name="Waldron R."/>
            <person name="Moloney N.M."/>
            <person name="Sperisen C."/>
            <person name="Kredics L."/>
            <person name="Vagvoelgyi C."/>
            <person name="Patrignani A."/>
            <person name="Fitzpatrick D."/>
            <person name="Nagy I."/>
            <person name="Doyle S."/>
            <person name="Anderson J.B."/>
            <person name="Grigoriev I.V."/>
            <person name="Gueldener U."/>
            <person name="Muensterkoetter M."/>
            <person name="Nagy L.G."/>
        </authorList>
    </citation>
    <scope>NUCLEOTIDE SEQUENCE [LARGE SCALE GENOMIC DNA]</scope>
    <source>
        <strain evidence="4">28-4</strain>
    </source>
</reference>
<dbReference type="STRING" id="1076256.A0A2H3B9L1"/>
<keyword evidence="4" id="KW-1185">Reference proteome</keyword>
<dbReference type="SUPFAM" id="SSF52540">
    <property type="entry name" value="P-loop containing nucleoside triphosphate hydrolases"/>
    <property type="match status" value="1"/>
</dbReference>
<evidence type="ECO:0000313" key="3">
    <source>
        <dbReference type="EMBL" id="PBK66370.1"/>
    </source>
</evidence>
<organism evidence="3 4">
    <name type="scientific">Armillaria solidipes</name>
    <dbReference type="NCBI Taxonomy" id="1076256"/>
    <lineage>
        <taxon>Eukaryota</taxon>
        <taxon>Fungi</taxon>
        <taxon>Dikarya</taxon>
        <taxon>Basidiomycota</taxon>
        <taxon>Agaricomycotina</taxon>
        <taxon>Agaricomycetes</taxon>
        <taxon>Agaricomycetidae</taxon>
        <taxon>Agaricales</taxon>
        <taxon>Marasmiineae</taxon>
        <taxon>Physalacriaceae</taxon>
        <taxon>Armillaria</taxon>
    </lineage>
</organism>
<name>A0A2H3B9L1_9AGAR</name>
<dbReference type="InterPro" id="IPR027417">
    <property type="entry name" value="P-loop_NTPase"/>
</dbReference>
<dbReference type="AlphaFoldDB" id="A0A2H3B9L1"/>
<dbReference type="Gene3D" id="3.40.50.300">
    <property type="entry name" value="P-loop containing nucleotide triphosphate hydrolases"/>
    <property type="match status" value="1"/>
</dbReference>
<feature type="domain" description="Nephrocystin 3-like N-terminal" evidence="2">
    <location>
        <begin position="225"/>
        <end position="389"/>
    </location>
</feature>
<dbReference type="PANTHER" id="PTHR10039">
    <property type="entry name" value="AMELOGENIN"/>
    <property type="match status" value="1"/>
</dbReference>
<gene>
    <name evidence="3" type="ORF">ARMSODRAFT_363837</name>
</gene>
<dbReference type="Pfam" id="PF24883">
    <property type="entry name" value="NPHP3_N"/>
    <property type="match status" value="1"/>
</dbReference>
<dbReference type="PANTHER" id="PTHR10039:SF17">
    <property type="entry name" value="FUNGAL STAND N-TERMINAL GOODBYE DOMAIN-CONTAINING PROTEIN-RELATED"/>
    <property type="match status" value="1"/>
</dbReference>
<proteinExistence type="predicted"/>